<evidence type="ECO:0000313" key="12">
    <source>
        <dbReference type="Proteomes" id="UP000184509"/>
    </source>
</evidence>
<feature type="domain" description="TonB-dependent receptor plug" evidence="10">
    <location>
        <begin position="148"/>
        <end position="253"/>
    </location>
</feature>
<accession>A0A1M5FW54</accession>
<dbReference type="RefSeq" id="WP_083547714.1">
    <property type="nucleotide sequence ID" value="NZ_FQTV01000018.1"/>
</dbReference>
<keyword evidence="12" id="KW-1185">Reference proteome</keyword>
<organism evidence="11 12">
    <name type="scientific">Bacteroides luti</name>
    <dbReference type="NCBI Taxonomy" id="1297750"/>
    <lineage>
        <taxon>Bacteria</taxon>
        <taxon>Pseudomonadati</taxon>
        <taxon>Bacteroidota</taxon>
        <taxon>Bacteroidia</taxon>
        <taxon>Bacteroidales</taxon>
        <taxon>Bacteroidaceae</taxon>
        <taxon>Bacteroides</taxon>
    </lineage>
</organism>
<dbReference type="Gene3D" id="2.60.40.1120">
    <property type="entry name" value="Carboxypeptidase-like, regulatory domain"/>
    <property type="match status" value="1"/>
</dbReference>
<dbReference type="InterPro" id="IPR023996">
    <property type="entry name" value="TonB-dep_OMP_SusC/RagA"/>
</dbReference>
<dbReference type="FunFam" id="2.60.40.1120:FF:000003">
    <property type="entry name" value="Outer membrane protein Omp121"/>
    <property type="match status" value="1"/>
</dbReference>
<dbReference type="EMBL" id="FQTV01000018">
    <property type="protein sequence ID" value="SHF95728.1"/>
    <property type="molecule type" value="Genomic_DNA"/>
</dbReference>
<feature type="chain" id="PRO_5013132926" evidence="9">
    <location>
        <begin position="38"/>
        <end position="1050"/>
    </location>
</feature>
<proteinExistence type="inferred from homology"/>
<dbReference type="InterPro" id="IPR036942">
    <property type="entry name" value="Beta-barrel_TonB_sf"/>
</dbReference>
<evidence type="ECO:0000256" key="5">
    <source>
        <dbReference type="ARBA" id="ARBA00022729"/>
    </source>
</evidence>
<dbReference type="InterPro" id="IPR039426">
    <property type="entry name" value="TonB-dep_rcpt-like"/>
</dbReference>
<dbReference type="InterPro" id="IPR037066">
    <property type="entry name" value="Plug_dom_sf"/>
</dbReference>
<dbReference type="GO" id="GO:0009279">
    <property type="term" value="C:cell outer membrane"/>
    <property type="evidence" value="ECO:0007669"/>
    <property type="project" value="UniProtKB-SubCell"/>
</dbReference>
<keyword evidence="4 8" id="KW-0812">Transmembrane</keyword>
<dbReference type="PANTHER" id="PTHR30069:SF29">
    <property type="entry name" value="HEMOGLOBIN AND HEMOGLOBIN-HAPTOGLOBIN-BINDING PROTEIN 1-RELATED"/>
    <property type="match status" value="1"/>
</dbReference>
<protein>
    <submittedName>
        <fullName evidence="11">TonB-linked outer membrane protein, SusC/RagA family</fullName>
    </submittedName>
</protein>
<gene>
    <name evidence="11" type="ORF">SAMN05444405_11825</name>
</gene>
<dbReference type="PROSITE" id="PS52016">
    <property type="entry name" value="TONB_DEPENDENT_REC_3"/>
    <property type="match status" value="1"/>
</dbReference>
<keyword evidence="5 9" id="KW-0732">Signal</keyword>
<dbReference type="STRING" id="1297750.SAMN05444405_11825"/>
<dbReference type="Proteomes" id="UP000184509">
    <property type="component" value="Unassembled WGS sequence"/>
</dbReference>
<keyword evidence="7 8" id="KW-0998">Cell outer membrane</keyword>
<dbReference type="AlphaFoldDB" id="A0A1M5FW54"/>
<dbReference type="SUPFAM" id="SSF56935">
    <property type="entry name" value="Porins"/>
    <property type="match status" value="1"/>
</dbReference>
<evidence type="ECO:0000313" key="11">
    <source>
        <dbReference type="EMBL" id="SHF95728.1"/>
    </source>
</evidence>
<reference evidence="11 12" key="1">
    <citation type="submission" date="2016-11" db="EMBL/GenBank/DDBJ databases">
        <authorList>
            <person name="Jaros S."/>
            <person name="Januszkiewicz K."/>
            <person name="Wedrychowicz H."/>
        </authorList>
    </citation>
    <scope>NUCLEOTIDE SEQUENCE [LARGE SCALE GENOMIC DNA]</scope>
    <source>
        <strain evidence="11 12">DSM 26991</strain>
    </source>
</reference>
<evidence type="ECO:0000256" key="4">
    <source>
        <dbReference type="ARBA" id="ARBA00022692"/>
    </source>
</evidence>
<dbReference type="FunFam" id="2.170.130.10:FF:000003">
    <property type="entry name" value="SusC/RagA family TonB-linked outer membrane protein"/>
    <property type="match status" value="1"/>
</dbReference>
<comment type="similarity">
    <text evidence="8">Belongs to the TonB-dependent receptor family.</text>
</comment>
<evidence type="ECO:0000256" key="3">
    <source>
        <dbReference type="ARBA" id="ARBA00022452"/>
    </source>
</evidence>
<dbReference type="InterPro" id="IPR023997">
    <property type="entry name" value="TonB-dep_OMP_SusC/RagA_CS"/>
</dbReference>
<sequence length="1050" mass="115813">MKNSKNLILRKTKMERRFCIARMAIALGLLSASPLMAGNSSGTNLLSPYSVNKQQTKKITGVIVDAKGTPIIGASIKVKGTQAGAITDLDGKFELSIDPSSKVLEVTFIGMKKEEVAIGNNSKFTITMSEESVGLDEVVVVGYGTQKKATVTGSVSQVGGDELKKVASINLSGALAGKTAGIISNVRSGEPGEDGASILIRGKGTTGSTAPLIVVDGVADRSFSRLNPEDIETISVLKDASAAIYGARAANGVILITTKRGKEGKVKINYSGNVGFTQPTRVPDMLNAFQYATYINEYDRGHDMYETYSKDVLQKLQDGSDPINYPSTNWWKAVSKDWATKTQHSLSVTGGNENVSFYTSVQYLWQDAIYKESTQNYSQYQFTTNVDAKVGKKAKFSFDILGRQEVRNRGVFDTDYLFGKFLSTSPMAAAYYPNGLPRSGYDGITNNAAIMVTDKPGTNKLKYNILTLKPTFRLDLDQITKGLYVEGYAALDFSFRTGKSLNTPYDLYLYNNSSGEYENQRSGTGAISVNSWADNSNTITLNGRLGYSRTFKEAHKIDAFVAYEQSKYNFSSVSAYRTNYISAAIPEIFAGSGVPKDKDNGGYSDASARRNVFGRINYSYNNKYLAEFTLRVDGSQNFAKGHRWGTFPGVSAGWVISEENFFEGIKPVVSFLKLKGSWGLMGNDAVPAYQFLTEYGLGNGATFGTENAVNKSTYMVRTANPLITWEKAQTYNIGISTQYLDGKFGLDIDYFKSKRHDILISRNASVPSYTGLTLPQENLGKVNNQGIELVANYQDKAGDFKWGVSGNFTYAKNKVVYVDEAKTTPAWQKTEGHPIDGFVLYEATGIYQTQEQIDKTPHIAGTQPGNLIYKDRNGDNNITWDDAYRVNKSSTPQIMYGFTLNGSWKGFDLNIFFQGQALAKQIIQPSMNMVTDFYNGRWIDTNTAEQNAKARWPRAFIKQTYGDAFNGVTSTWWMRDASFLRLKSLELGYTLPKKVTKLLSIENMRIYANGNNLFSIDNIKICDPEVPDGVAGTNFYPQQRIVTVGVNVTF</sequence>
<evidence type="ECO:0000256" key="2">
    <source>
        <dbReference type="ARBA" id="ARBA00022448"/>
    </source>
</evidence>
<evidence type="ECO:0000256" key="1">
    <source>
        <dbReference type="ARBA" id="ARBA00004571"/>
    </source>
</evidence>
<evidence type="ECO:0000256" key="7">
    <source>
        <dbReference type="ARBA" id="ARBA00023237"/>
    </source>
</evidence>
<dbReference type="PANTHER" id="PTHR30069">
    <property type="entry name" value="TONB-DEPENDENT OUTER MEMBRANE RECEPTOR"/>
    <property type="match status" value="1"/>
</dbReference>
<dbReference type="Pfam" id="PF13715">
    <property type="entry name" value="CarbopepD_reg_2"/>
    <property type="match status" value="1"/>
</dbReference>
<dbReference type="SUPFAM" id="SSF49464">
    <property type="entry name" value="Carboxypeptidase regulatory domain-like"/>
    <property type="match status" value="1"/>
</dbReference>
<keyword evidence="6 8" id="KW-0472">Membrane</keyword>
<dbReference type="GO" id="GO:0015344">
    <property type="term" value="F:siderophore uptake transmembrane transporter activity"/>
    <property type="evidence" value="ECO:0007669"/>
    <property type="project" value="TreeGrafter"/>
</dbReference>
<dbReference type="InterPro" id="IPR008969">
    <property type="entry name" value="CarboxyPept-like_regulatory"/>
</dbReference>
<dbReference type="Gene3D" id="2.170.130.10">
    <property type="entry name" value="TonB-dependent receptor, plug domain"/>
    <property type="match status" value="1"/>
</dbReference>
<dbReference type="NCBIfam" id="TIGR04057">
    <property type="entry name" value="SusC_RagA_signa"/>
    <property type="match status" value="1"/>
</dbReference>
<dbReference type="InterPro" id="IPR012910">
    <property type="entry name" value="Plug_dom"/>
</dbReference>
<dbReference type="Pfam" id="PF07715">
    <property type="entry name" value="Plug"/>
    <property type="match status" value="1"/>
</dbReference>
<keyword evidence="2 8" id="KW-0813">Transport</keyword>
<dbReference type="NCBIfam" id="TIGR04056">
    <property type="entry name" value="OMP_RagA_SusC"/>
    <property type="match status" value="1"/>
</dbReference>
<dbReference type="Gene3D" id="2.40.170.20">
    <property type="entry name" value="TonB-dependent receptor, beta-barrel domain"/>
    <property type="match status" value="1"/>
</dbReference>
<comment type="subcellular location">
    <subcellularLocation>
        <location evidence="1 8">Cell outer membrane</location>
        <topology evidence="1 8">Multi-pass membrane protein</topology>
    </subcellularLocation>
</comment>
<name>A0A1M5FW54_9BACE</name>
<dbReference type="GO" id="GO:0044718">
    <property type="term" value="P:siderophore transmembrane transport"/>
    <property type="evidence" value="ECO:0007669"/>
    <property type="project" value="TreeGrafter"/>
</dbReference>
<evidence type="ECO:0000256" key="6">
    <source>
        <dbReference type="ARBA" id="ARBA00023136"/>
    </source>
</evidence>
<evidence type="ECO:0000259" key="10">
    <source>
        <dbReference type="Pfam" id="PF07715"/>
    </source>
</evidence>
<evidence type="ECO:0000256" key="9">
    <source>
        <dbReference type="SAM" id="SignalP"/>
    </source>
</evidence>
<feature type="signal peptide" evidence="9">
    <location>
        <begin position="1"/>
        <end position="37"/>
    </location>
</feature>
<keyword evidence="3 8" id="KW-1134">Transmembrane beta strand</keyword>
<evidence type="ECO:0000256" key="8">
    <source>
        <dbReference type="PROSITE-ProRule" id="PRU01360"/>
    </source>
</evidence>